<comment type="caution">
    <text evidence="2">The sequence shown here is derived from an EMBL/GenBank/DDBJ whole genome shotgun (WGS) entry which is preliminary data.</text>
</comment>
<sequence length="93" mass="10347">MNKIEMLLAGLASVMLLPLYISITGMRIYYDSGNPVNHEGLEIVAYMLLYSSVLWLPYLVVSVIFFNRVGKSILAGSSVPFLATGFIALWLFI</sequence>
<keyword evidence="1" id="KW-0472">Membrane</keyword>
<dbReference type="RefSeq" id="WP_305977770.1">
    <property type="nucleotide sequence ID" value="NZ_JAPJDZ010000238.1"/>
</dbReference>
<organism evidence="2 3">
    <name type="scientific">Rheinheimera baltica</name>
    <dbReference type="NCBI Taxonomy" id="67576"/>
    <lineage>
        <taxon>Bacteria</taxon>
        <taxon>Pseudomonadati</taxon>
        <taxon>Pseudomonadota</taxon>
        <taxon>Gammaproteobacteria</taxon>
        <taxon>Chromatiales</taxon>
        <taxon>Chromatiaceae</taxon>
        <taxon>Rheinheimera</taxon>
    </lineage>
</organism>
<protein>
    <submittedName>
        <fullName evidence="2">Uncharacterized protein</fullName>
    </submittedName>
</protein>
<feature type="transmembrane region" description="Helical" evidence="1">
    <location>
        <begin position="7"/>
        <end position="23"/>
    </location>
</feature>
<proteinExistence type="predicted"/>
<keyword evidence="3" id="KW-1185">Reference proteome</keyword>
<keyword evidence="1" id="KW-0812">Transmembrane</keyword>
<evidence type="ECO:0000313" key="3">
    <source>
        <dbReference type="Proteomes" id="UP001231109"/>
    </source>
</evidence>
<feature type="transmembrane region" description="Helical" evidence="1">
    <location>
        <begin position="43"/>
        <end position="66"/>
    </location>
</feature>
<dbReference type="Proteomes" id="UP001231109">
    <property type="component" value="Unassembled WGS sequence"/>
</dbReference>
<name>A0ABT9I5K2_9GAMM</name>
<feature type="transmembrane region" description="Helical" evidence="1">
    <location>
        <begin position="73"/>
        <end position="92"/>
    </location>
</feature>
<evidence type="ECO:0000256" key="1">
    <source>
        <dbReference type="SAM" id="Phobius"/>
    </source>
</evidence>
<accession>A0ABT9I5K2</accession>
<dbReference type="EMBL" id="JAPJDZ010000238">
    <property type="protein sequence ID" value="MDP5138662.1"/>
    <property type="molecule type" value="Genomic_DNA"/>
</dbReference>
<reference evidence="2 3" key="1">
    <citation type="submission" date="2022-11" db="EMBL/GenBank/DDBJ databases">
        <title>Viruses from the air-sea interface of a natural surface slick.</title>
        <authorList>
            <person name="Rahlff J."/>
            <person name="Holmfeldt K."/>
        </authorList>
    </citation>
    <scope>NUCLEOTIDE SEQUENCE [LARGE SCALE GENOMIC DNA]</scope>
    <source>
        <strain evidence="2 3">SMS4</strain>
    </source>
</reference>
<gene>
    <name evidence="2" type="ORF">ORJ04_22195</name>
</gene>
<keyword evidence="1" id="KW-1133">Transmembrane helix</keyword>
<evidence type="ECO:0000313" key="2">
    <source>
        <dbReference type="EMBL" id="MDP5138662.1"/>
    </source>
</evidence>